<organism evidence="1 2">
    <name type="scientific">Fodinibius salsisoli</name>
    <dbReference type="NCBI Taxonomy" id="2820877"/>
    <lineage>
        <taxon>Bacteria</taxon>
        <taxon>Pseudomonadati</taxon>
        <taxon>Balneolota</taxon>
        <taxon>Balneolia</taxon>
        <taxon>Balneolales</taxon>
        <taxon>Balneolaceae</taxon>
        <taxon>Fodinibius</taxon>
    </lineage>
</organism>
<accession>A0ABT3PT70</accession>
<reference evidence="1 2" key="1">
    <citation type="submission" date="2021-03" db="EMBL/GenBank/DDBJ databases">
        <title>Aliifodinibius sp. nov., a new bacterium isolated from saline soil.</title>
        <authorList>
            <person name="Galisteo C."/>
            <person name="De La Haba R."/>
            <person name="Sanchez-Porro C."/>
            <person name="Ventosa A."/>
        </authorList>
    </citation>
    <scope>NUCLEOTIDE SEQUENCE [LARGE SCALE GENOMIC DNA]</scope>
    <source>
        <strain evidence="1 2">1BSP15-2V2</strain>
    </source>
</reference>
<gene>
    <name evidence="1" type="ORF">J6I44_19335</name>
</gene>
<sequence>MKDLQPYYRTNPIKIGPIKGEYAATETVISQTASILTDYSKEGVQGHEGLVFWGGRDLGNLTIFTSVIAPNTEHGAHRVMVDEKEFGKCSREARSSRLTILCQVHSHPSSDTIHSDGDDHLIIMPFEGMLSIVVPNYGIGFTDLSESTIHQFKDGSWFVCSEDSVKQNLHILPDLIDLREVKNEF</sequence>
<proteinExistence type="predicted"/>
<dbReference type="RefSeq" id="WP_265767877.1">
    <property type="nucleotide sequence ID" value="NZ_JAGGJA010000021.1"/>
</dbReference>
<comment type="caution">
    <text evidence="1">The sequence shown here is derived from an EMBL/GenBank/DDBJ whole genome shotgun (WGS) entry which is preliminary data.</text>
</comment>
<evidence type="ECO:0000313" key="1">
    <source>
        <dbReference type="EMBL" id="MCW9709022.1"/>
    </source>
</evidence>
<dbReference type="SUPFAM" id="SSF102712">
    <property type="entry name" value="JAB1/MPN domain"/>
    <property type="match status" value="1"/>
</dbReference>
<dbReference type="EMBL" id="JAGGJA010000021">
    <property type="protein sequence ID" value="MCW9709022.1"/>
    <property type="molecule type" value="Genomic_DNA"/>
</dbReference>
<dbReference type="Gene3D" id="3.40.140.10">
    <property type="entry name" value="Cytidine Deaminase, domain 2"/>
    <property type="match status" value="1"/>
</dbReference>
<protein>
    <submittedName>
        <fullName evidence="1">Mov34/MPN/PAD-1 family protein</fullName>
    </submittedName>
</protein>
<name>A0ABT3PT70_9BACT</name>
<dbReference type="Proteomes" id="UP001207918">
    <property type="component" value="Unassembled WGS sequence"/>
</dbReference>
<evidence type="ECO:0000313" key="2">
    <source>
        <dbReference type="Proteomes" id="UP001207918"/>
    </source>
</evidence>
<keyword evidence="2" id="KW-1185">Reference proteome</keyword>